<gene>
    <name evidence="2" type="ORF">PRCB_13295</name>
</gene>
<keyword evidence="3" id="KW-1185">Reference proteome</keyword>
<evidence type="ECO:0008006" key="4">
    <source>
        <dbReference type="Google" id="ProtNLM"/>
    </source>
</evidence>
<dbReference type="EMBL" id="PIQI01000022">
    <property type="protein sequence ID" value="PJZ05058.1"/>
    <property type="molecule type" value="Genomic_DNA"/>
</dbReference>
<dbReference type="Gene3D" id="6.10.250.2140">
    <property type="match status" value="1"/>
</dbReference>
<feature type="chain" id="PRO_5014819155" description="YfdX family protein" evidence="1">
    <location>
        <begin position="28"/>
        <end position="212"/>
    </location>
</feature>
<accession>A0A2M9WC48</accession>
<dbReference type="AlphaFoldDB" id="A0A2M9WC48"/>
<dbReference type="InterPro" id="IPR021236">
    <property type="entry name" value="Uncharacterised_YfdX"/>
</dbReference>
<dbReference type="STRING" id="1076549.HA45_22375"/>
<dbReference type="Pfam" id="PF10938">
    <property type="entry name" value="YfdX"/>
    <property type="match status" value="1"/>
</dbReference>
<feature type="signal peptide" evidence="1">
    <location>
        <begin position="1"/>
        <end position="27"/>
    </location>
</feature>
<reference evidence="2 3" key="1">
    <citation type="submission" date="2017-11" db="EMBL/GenBank/DDBJ databases">
        <title>The genome sequence of Pantoea rodasii DSM 26611.</title>
        <authorList>
            <person name="Gao J."/>
            <person name="Mao X."/>
            <person name="Sun J."/>
        </authorList>
    </citation>
    <scope>NUCLEOTIDE SEQUENCE [LARGE SCALE GENOMIC DNA]</scope>
    <source>
        <strain evidence="2 3">DSM 26611</strain>
    </source>
</reference>
<sequence length="212" mass="23523">MRIQEMNKKTMTLAIAILMTTATSAMAASVVEKTSNNSDKTASSLQEKVMKISQGVMGDIRLSRFEIFNLHPDKAQNLVVKADGMLNKADQEWISVVRKDKGLPADDNYILLDSTVIQKDAFTVTPEKQKALNKANRQLKSGDKKGAFETLKLAGYEFETSHAFMPLHHTREDLNRAISLLKSGKYYEANAALKNAEDGIIVQTDSVDDTIQ</sequence>
<evidence type="ECO:0000256" key="1">
    <source>
        <dbReference type="SAM" id="SignalP"/>
    </source>
</evidence>
<keyword evidence="1" id="KW-0732">Signal</keyword>
<protein>
    <recommendedName>
        <fullName evidence="4">YfdX family protein</fullName>
    </recommendedName>
</protein>
<name>A0A2M9WC48_9GAMM</name>
<organism evidence="2 3">
    <name type="scientific">Pantoea rodasii</name>
    <dbReference type="NCBI Taxonomy" id="1076549"/>
    <lineage>
        <taxon>Bacteria</taxon>
        <taxon>Pseudomonadati</taxon>
        <taxon>Pseudomonadota</taxon>
        <taxon>Gammaproteobacteria</taxon>
        <taxon>Enterobacterales</taxon>
        <taxon>Erwiniaceae</taxon>
        <taxon>Pantoea</taxon>
    </lineage>
</organism>
<dbReference type="Gene3D" id="1.20.120.1940">
    <property type="entry name" value="YfdX protein domain"/>
    <property type="match status" value="1"/>
</dbReference>
<evidence type="ECO:0000313" key="3">
    <source>
        <dbReference type="Proteomes" id="UP000232062"/>
    </source>
</evidence>
<evidence type="ECO:0000313" key="2">
    <source>
        <dbReference type="EMBL" id="PJZ05058.1"/>
    </source>
</evidence>
<comment type="caution">
    <text evidence="2">The sequence shown here is derived from an EMBL/GenBank/DDBJ whole genome shotgun (WGS) entry which is preliminary data.</text>
</comment>
<dbReference type="Proteomes" id="UP000232062">
    <property type="component" value="Unassembled WGS sequence"/>
</dbReference>
<proteinExistence type="predicted"/>